<dbReference type="SMART" id="SM01415">
    <property type="entry name" value="DUF106"/>
    <property type="match status" value="1"/>
</dbReference>
<evidence type="ECO:0000256" key="6">
    <source>
        <dbReference type="ARBA" id="ARBA00023136"/>
    </source>
</evidence>
<organism evidence="10 11">
    <name type="scientific">Malassezia furfur</name>
    <name type="common">Pityriasis versicolor infection agent</name>
    <name type="synonym">Pityrosporum furfur</name>
    <dbReference type="NCBI Taxonomy" id="55194"/>
    <lineage>
        <taxon>Eukaryota</taxon>
        <taxon>Fungi</taxon>
        <taxon>Dikarya</taxon>
        <taxon>Basidiomycota</taxon>
        <taxon>Ustilaginomycotina</taxon>
        <taxon>Malasseziomycetes</taxon>
        <taxon>Malasseziales</taxon>
        <taxon>Malasseziaceae</taxon>
        <taxon>Malassezia</taxon>
    </lineage>
</organism>
<keyword evidence="4 9" id="KW-0812">Transmembrane</keyword>
<evidence type="ECO:0000256" key="7">
    <source>
        <dbReference type="PIRNR" id="PIRNR010045"/>
    </source>
</evidence>
<accession>A0ABY8ETP8</accession>
<evidence type="ECO:0000313" key="11">
    <source>
        <dbReference type="Proteomes" id="UP000818624"/>
    </source>
</evidence>
<feature type="transmembrane region" description="Helical" evidence="9">
    <location>
        <begin position="134"/>
        <end position="157"/>
    </location>
</feature>
<comment type="subcellular location">
    <subcellularLocation>
        <location evidence="1">Membrane</location>
        <topology evidence="1">Multi-pass membrane protein</topology>
    </subcellularLocation>
</comment>
<protein>
    <recommendedName>
        <fullName evidence="3 7">ER membrane protein complex subunit 3</fullName>
    </recommendedName>
</protein>
<keyword evidence="11" id="KW-1185">Reference proteome</keyword>
<evidence type="ECO:0000256" key="4">
    <source>
        <dbReference type="ARBA" id="ARBA00022692"/>
    </source>
</evidence>
<evidence type="ECO:0000313" key="10">
    <source>
        <dbReference type="EMBL" id="WFD48309.1"/>
    </source>
</evidence>
<evidence type="ECO:0000256" key="5">
    <source>
        <dbReference type="ARBA" id="ARBA00022989"/>
    </source>
</evidence>
<reference evidence="10 11" key="1">
    <citation type="journal article" date="2020" name="Elife">
        <title>Loss of centromere function drives karyotype evolution in closely related Malassezia species.</title>
        <authorList>
            <person name="Sankaranarayanan S.R."/>
            <person name="Ianiri G."/>
            <person name="Coelho M.A."/>
            <person name="Reza M.H."/>
            <person name="Thimmappa B.C."/>
            <person name="Ganguly P."/>
            <person name="Vadnala R.N."/>
            <person name="Sun S."/>
            <person name="Siddharthan R."/>
            <person name="Tellgren-Roth C."/>
            <person name="Dawson T.L."/>
            <person name="Heitman J."/>
            <person name="Sanyal K."/>
        </authorList>
    </citation>
    <scope>NUCLEOTIDE SEQUENCE [LARGE SCALE GENOMIC DNA]</scope>
    <source>
        <strain evidence="10">CBS14141</strain>
    </source>
</reference>
<keyword evidence="6 9" id="KW-0472">Membrane</keyword>
<dbReference type="EMBL" id="CP046236">
    <property type="protein sequence ID" value="WFD48309.1"/>
    <property type="molecule type" value="Genomic_DNA"/>
</dbReference>
<evidence type="ECO:0000256" key="3">
    <source>
        <dbReference type="ARBA" id="ARBA00020822"/>
    </source>
</evidence>
<gene>
    <name evidence="10" type="ORF">GLX27_002978</name>
</gene>
<comment type="function">
    <text evidence="7">The EMC seems to be required for efficient folding of proteins in the endoplasmic reticulum (ER).</text>
</comment>
<feature type="transmembrane region" description="Helical" evidence="9">
    <location>
        <begin position="12"/>
        <end position="30"/>
    </location>
</feature>
<evidence type="ECO:0000256" key="2">
    <source>
        <dbReference type="ARBA" id="ARBA00005376"/>
    </source>
</evidence>
<feature type="compositionally biased region" description="Basic and acidic residues" evidence="8">
    <location>
        <begin position="97"/>
        <end position="112"/>
    </location>
</feature>
<name>A0ABY8ETP8_MALFU</name>
<dbReference type="PANTHER" id="PTHR13116:SF5">
    <property type="entry name" value="ER MEMBRANE PROTEIN COMPLEX SUBUNIT 3"/>
    <property type="match status" value="1"/>
</dbReference>
<dbReference type="Proteomes" id="UP000818624">
    <property type="component" value="Chromosome 3"/>
</dbReference>
<dbReference type="InterPro" id="IPR002809">
    <property type="entry name" value="EMC3/TMCO1"/>
</dbReference>
<evidence type="ECO:0000256" key="9">
    <source>
        <dbReference type="SAM" id="Phobius"/>
    </source>
</evidence>
<dbReference type="Pfam" id="PF01956">
    <property type="entry name" value="EMC3_TMCO1"/>
    <property type="match status" value="1"/>
</dbReference>
<sequence length="278" mass="31022">MGSQPLLLDSALRNWVLIPITLVMVLVGVLRNNLMQFLQSPPKPAKLAALRQRNILSRASALRANYLMIPPSAVSLRRTFLTRVLSDGSYLAPDSKASIERERNRKPDEMPEVKNPLSDPNTMEMMLEQAKKSLVMMVPQTAIMGWINFFFSGFVLIKLPFPLTQGFKVMLQRDVAARDLDVQWVSSLSWYFLNLYGLDAIYRLLLGNNNAADSSRDMAMGAGGAALMMQEQVPGQVDHAKLHAAEKDSLELMGASQKKDSVAWVGDRIEDRVLALYA</sequence>
<feature type="transmembrane region" description="Helical" evidence="9">
    <location>
        <begin position="188"/>
        <end position="206"/>
    </location>
</feature>
<dbReference type="PIRSF" id="PIRSF010045">
    <property type="entry name" value="DUF850_TM_euk"/>
    <property type="match status" value="1"/>
</dbReference>
<proteinExistence type="inferred from homology"/>
<evidence type="ECO:0000256" key="1">
    <source>
        <dbReference type="ARBA" id="ARBA00004141"/>
    </source>
</evidence>
<keyword evidence="5 9" id="KW-1133">Transmembrane helix</keyword>
<dbReference type="PANTHER" id="PTHR13116">
    <property type="entry name" value="ER MEMBRANE PROTEIN COMPLEX SUBUNIT 3"/>
    <property type="match status" value="1"/>
</dbReference>
<comment type="similarity">
    <text evidence="2 7">Belongs to the EMC3 family.</text>
</comment>
<feature type="region of interest" description="Disordered" evidence="8">
    <location>
        <begin position="96"/>
        <end position="120"/>
    </location>
</feature>
<dbReference type="InterPro" id="IPR008568">
    <property type="entry name" value="EMC3"/>
</dbReference>
<evidence type="ECO:0000256" key="8">
    <source>
        <dbReference type="SAM" id="MobiDB-lite"/>
    </source>
</evidence>